<comment type="caution">
    <text evidence="2">The sequence shown here is derived from an EMBL/GenBank/DDBJ whole genome shotgun (WGS) entry which is preliminary data.</text>
</comment>
<organism evidence="2 4">
    <name type="scientific">Enterococcus malodoratus ATCC 43197</name>
    <dbReference type="NCBI Taxonomy" id="1158601"/>
    <lineage>
        <taxon>Bacteria</taxon>
        <taxon>Bacillati</taxon>
        <taxon>Bacillota</taxon>
        <taxon>Bacilli</taxon>
        <taxon>Lactobacillales</taxon>
        <taxon>Enterococcaceae</taxon>
        <taxon>Enterococcus</taxon>
    </lineage>
</organism>
<evidence type="ECO:0000313" key="3">
    <source>
        <dbReference type="EMBL" id="EOT70369.1"/>
    </source>
</evidence>
<accession>R2QV03</accession>
<evidence type="ECO:0000313" key="5">
    <source>
        <dbReference type="Proteomes" id="UP000014148"/>
    </source>
</evidence>
<evidence type="ECO:0000313" key="4">
    <source>
        <dbReference type="Proteomes" id="UP000013783"/>
    </source>
</evidence>
<protein>
    <submittedName>
        <fullName evidence="2">Uncharacterized protein</fullName>
    </submittedName>
</protein>
<feature type="compositionally biased region" description="Basic and acidic residues" evidence="1">
    <location>
        <begin position="342"/>
        <end position="351"/>
    </location>
</feature>
<sequence>MPKTLSQITLFTMGKTNLEKRILKAHTESPDADTTIQYLVAVLIRQCLCVSDFAGICNDLIREIFLFAEPTEMLRKFCPLFRDAFENEKEWNKVLKRFYKNSKQIHRYNNRLGDSKRYLLEKTTPIEALEGQQYKILSTFEDAMGKVHTWSLRDADPNSSATKIDSVLELMSTLTIFEKDDVRRFVKLENSEIDNCTRDIKIRKGKIVEDTNPIEELQPEMGVSPEVDLDDLTEEEKLEIVKLLLPEGIVLTDTRMEELKKEDSVNDSDINSPEKSIAATAQKAEPIIGSTASALKEPPKAEAKKTAAQKPMALSATEKSPYVDYKKPKSKKQKQVESQAELFKKTPEGKRASRKRKKK</sequence>
<reference evidence="2 4" key="1">
    <citation type="submission" date="2013-02" db="EMBL/GenBank/DDBJ databases">
        <title>The Genome Sequence of Enterococcus malodoratus ATCC_43197.</title>
        <authorList>
            <consortium name="The Broad Institute Genome Sequencing Platform"/>
            <consortium name="The Broad Institute Genome Sequencing Center for Infectious Disease"/>
            <person name="Earl A.M."/>
            <person name="Gilmore M.S."/>
            <person name="Lebreton F."/>
            <person name="Walker B."/>
            <person name="Young S.K."/>
            <person name="Zeng Q."/>
            <person name="Gargeya S."/>
            <person name="Fitzgerald M."/>
            <person name="Haas B."/>
            <person name="Abouelleil A."/>
            <person name="Alvarado L."/>
            <person name="Arachchi H.M."/>
            <person name="Berlin A.M."/>
            <person name="Chapman S.B."/>
            <person name="Dewar J."/>
            <person name="Goldberg J."/>
            <person name="Griggs A."/>
            <person name="Gujja S."/>
            <person name="Hansen M."/>
            <person name="Howarth C."/>
            <person name="Imamovic A."/>
            <person name="Larimer J."/>
            <person name="McCowan C."/>
            <person name="Murphy C."/>
            <person name="Neiman D."/>
            <person name="Pearson M."/>
            <person name="Priest M."/>
            <person name="Roberts A."/>
            <person name="Saif S."/>
            <person name="Shea T."/>
            <person name="Sisk P."/>
            <person name="Sykes S."/>
            <person name="Wortman J."/>
            <person name="Nusbaum C."/>
            <person name="Birren B."/>
        </authorList>
    </citation>
    <scope>NUCLEOTIDE SEQUENCE [LARGE SCALE GENOMIC DNA]</scope>
    <source>
        <strain evidence="2 4">ATCC 43197</strain>
    </source>
</reference>
<feature type="region of interest" description="Disordered" evidence="1">
    <location>
        <begin position="260"/>
        <end position="359"/>
    </location>
</feature>
<dbReference type="OrthoDB" id="2194782at2"/>
<dbReference type="Proteomes" id="UP000014148">
    <property type="component" value="Unassembled WGS sequence"/>
</dbReference>
<keyword evidence="5" id="KW-1185">Reference proteome</keyword>
<dbReference type="Proteomes" id="UP000013783">
    <property type="component" value="Unassembled WGS sequence"/>
</dbReference>
<dbReference type="RefSeq" id="WP_010742663.1">
    <property type="nucleotide sequence ID" value="NZ_KB946253.1"/>
</dbReference>
<dbReference type="AlphaFoldDB" id="R2QV03"/>
<dbReference type="PATRIC" id="fig|1158601.3.peg.3858"/>
<gene>
    <name evidence="3" type="ORF">I585_01849</name>
    <name evidence="2" type="ORF">UAI_03890</name>
</gene>
<dbReference type="EMBL" id="AJAK01000030">
    <property type="protein sequence ID" value="EOH72306.1"/>
    <property type="molecule type" value="Genomic_DNA"/>
</dbReference>
<evidence type="ECO:0000313" key="2">
    <source>
        <dbReference type="EMBL" id="EOH72306.1"/>
    </source>
</evidence>
<proteinExistence type="predicted"/>
<dbReference type="eggNOG" id="ENOG50304XN">
    <property type="taxonomic scope" value="Bacteria"/>
</dbReference>
<evidence type="ECO:0000256" key="1">
    <source>
        <dbReference type="SAM" id="MobiDB-lite"/>
    </source>
</evidence>
<reference evidence="3 5" key="2">
    <citation type="submission" date="2013-03" db="EMBL/GenBank/DDBJ databases">
        <title>The Genome Sequence of Enterococcus malodoratus ATCC_43197 (PacBio/Illumina hybrid assembly).</title>
        <authorList>
            <consortium name="The Broad Institute Genomics Platform"/>
            <consortium name="The Broad Institute Genome Sequencing Center for Infectious Disease"/>
            <person name="Earl A."/>
            <person name="Russ C."/>
            <person name="Gilmore M."/>
            <person name="Surin D."/>
            <person name="Walker B."/>
            <person name="Young S."/>
            <person name="Zeng Q."/>
            <person name="Gargeya S."/>
            <person name="Fitzgerald M."/>
            <person name="Haas B."/>
            <person name="Abouelleil A."/>
            <person name="Allen A.W."/>
            <person name="Alvarado L."/>
            <person name="Arachchi H.M."/>
            <person name="Berlin A.M."/>
            <person name="Chapman S.B."/>
            <person name="Gainer-Dewar J."/>
            <person name="Goldberg J."/>
            <person name="Griggs A."/>
            <person name="Gujja S."/>
            <person name="Hansen M."/>
            <person name="Howarth C."/>
            <person name="Imamovic A."/>
            <person name="Ireland A."/>
            <person name="Larimer J."/>
            <person name="McCowan C."/>
            <person name="Murphy C."/>
            <person name="Pearson M."/>
            <person name="Poon T.W."/>
            <person name="Priest M."/>
            <person name="Roberts A."/>
            <person name="Saif S."/>
            <person name="Shea T."/>
            <person name="Sisk P."/>
            <person name="Sykes S."/>
            <person name="Wortman J."/>
            <person name="Nusbaum C."/>
            <person name="Birren B."/>
        </authorList>
    </citation>
    <scope>NUCLEOTIDE SEQUENCE [LARGE SCALE GENOMIC DNA]</scope>
    <source>
        <strain evidence="3 5">ATCC 43197</strain>
    </source>
</reference>
<dbReference type="EMBL" id="ASWA01000002">
    <property type="protein sequence ID" value="EOT70369.1"/>
    <property type="molecule type" value="Genomic_DNA"/>
</dbReference>
<name>R2QV03_9ENTE</name>